<dbReference type="OrthoDB" id="33582at2157"/>
<dbReference type="AlphaFoldDB" id="N0BI37"/>
<name>N0BI37_9EURY</name>
<dbReference type="HAMAP" id="MF_00032">
    <property type="entry name" value="eIF_6"/>
    <property type="match status" value="1"/>
</dbReference>
<proteinExistence type="inferred from homology"/>
<keyword evidence="5" id="KW-1185">Reference proteome</keyword>
<dbReference type="STRING" id="387631.Asulf_00070"/>
<dbReference type="GO" id="GO:0042256">
    <property type="term" value="P:cytosolic ribosome assembly"/>
    <property type="evidence" value="ECO:0007669"/>
    <property type="project" value="InterPro"/>
</dbReference>
<evidence type="ECO:0000256" key="1">
    <source>
        <dbReference type="ARBA" id="ARBA00022540"/>
    </source>
</evidence>
<dbReference type="NCBIfam" id="TIGR00323">
    <property type="entry name" value="eIF-6"/>
    <property type="match status" value="1"/>
</dbReference>
<dbReference type="GO" id="GO:0043022">
    <property type="term" value="F:ribosome binding"/>
    <property type="evidence" value="ECO:0007669"/>
    <property type="project" value="InterPro"/>
</dbReference>
<dbReference type="HOGENOM" id="CLU_071894_1_0_2"/>
<dbReference type="RefSeq" id="WP_015589705.1">
    <property type="nucleotide sequence ID" value="NC_021169.1"/>
</dbReference>
<dbReference type="Gene3D" id="3.75.10.10">
    <property type="entry name" value="L-arginine/glycine Amidinotransferase, Chain A"/>
    <property type="match status" value="1"/>
</dbReference>
<evidence type="ECO:0000313" key="4">
    <source>
        <dbReference type="EMBL" id="AGK60106.1"/>
    </source>
</evidence>
<dbReference type="PANTHER" id="PTHR10784">
    <property type="entry name" value="TRANSLATION INITIATION FACTOR 6"/>
    <property type="match status" value="1"/>
</dbReference>
<gene>
    <name evidence="3" type="primary">eif6</name>
    <name evidence="4" type="ORF">Asulf_00070</name>
</gene>
<organism evidence="4 5">
    <name type="scientific">Archaeoglobus sulfaticallidus PM70-1</name>
    <dbReference type="NCBI Taxonomy" id="387631"/>
    <lineage>
        <taxon>Archaea</taxon>
        <taxon>Methanobacteriati</taxon>
        <taxon>Methanobacteriota</taxon>
        <taxon>Archaeoglobi</taxon>
        <taxon>Archaeoglobales</taxon>
        <taxon>Archaeoglobaceae</taxon>
        <taxon>Archaeoglobus</taxon>
    </lineage>
</organism>
<dbReference type="Proteomes" id="UP000013307">
    <property type="component" value="Chromosome"/>
</dbReference>
<dbReference type="SUPFAM" id="SSF55909">
    <property type="entry name" value="Pentein"/>
    <property type="match status" value="1"/>
</dbReference>
<keyword evidence="2 3" id="KW-0648">Protein biosynthesis</keyword>
<evidence type="ECO:0000256" key="3">
    <source>
        <dbReference type="HAMAP-Rule" id="MF_00032"/>
    </source>
</evidence>
<dbReference type="eggNOG" id="arCOG04176">
    <property type="taxonomic scope" value="Archaea"/>
</dbReference>
<dbReference type="EMBL" id="CP005290">
    <property type="protein sequence ID" value="AGK60106.1"/>
    <property type="molecule type" value="Genomic_DNA"/>
</dbReference>
<accession>N0BI37</accession>
<dbReference type="SMART" id="SM00654">
    <property type="entry name" value="eIF6"/>
    <property type="match status" value="1"/>
</dbReference>
<comment type="function">
    <text evidence="3">Binds to the 50S ribosomal subunit and prevents its association with the 30S ribosomal subunit to form the 70S initiation complex.</text>
</comment>
<comment type="similarity">
    <text evidence="3">Belongs to the eIF-6 family.</text>
</comment>
<dbReference type="GO" id="GO:0003743">
    <property type="term" value="F:translation initiation factor activity"/>
    <property type="evidence" value="ECO:0007669"/>
    <property type="project" value="UniProtKB-UniRule"/>
</dbReference>
<dbReference type="Pfam" id="PF01912">
    <property type="entry name" value="eIF-6"/>
    <property type="match status" value="1"/>
</dbReference>
<reference evidence="4 5" key="1">
    <citation type="journal article" date="2013" name="Genome Announc.">
        <title>Complete Genome Sequence of the Thermophilic and Facultatively Chemolithoautotrophic Sulfate Reducer Archaeoglobus sulfaticallidus Strain PM70-1T.</title>
        <authorList>
            <person name="Stokke R."/>
            <person name="Hocking W.P."/>
            <person name="Steinsbu B.O."/>
            <person name="Steen I.H."/>
        </authorList>
    </citation>
    <scope>NUCLEOTIDE SEQUENCE [LARGE SCALE GENOMIC DNA]</scope>
    <source>
        <strain evidence="4">PM70-1</strain>
    </source>
</reference>
<dbReference type="InterPro" id="IPR002769">
    <property type="entry name" value="eIF6"/>
</dbReference>
<dbReference type="GeneID" id="15391716"/>
<keyword evidence="1 3" id="KW-0396">Initiation factor</keyword>
<dbReference type="NCBIfam" id="NF003132">
    <property type="entry name" value="PRK04046.2-4"/>
    <property type="match status" value="1"/>
</dbReference>
<protein>
    <recommendedName>
        <fullName evidence="3">Translation initiation factor 6</fullName>
        <shortName evidence="3">aIF-6</shortName>
    </recommendedName>
</protein>
<evidence type="ECO:0000313" key="5">
    <source>
        <dbReference type="Proteomes" id="UP000013307"/>
    </source>
</evidence>
<dbReference type="PIRSF" id="PIRSF006413">
    <property type="entry name" value="IF-6"/>
    <property type="match status" value="1"/>
</dbReference>
<dbReference type="KEGG" id="ast:Asulf_00070"/>
<evidence type="ECO:0000256" key="2">
    <source>
        <dbReference type="ARBA" id="ARBA00022917"/>
    </source>
</evidence>
<sequence>MSELLSIQGVPLVGLYIRASEDYAVVGVRDEKVIQIVEEELEVKAIRTTIAGSELVGAMVAMNSTGAVVCRHVRQKEIEKISRYIDVRVVDTNMTCLGNNILINDYGAIVHPELDRALIEEISDFFGIKILVGTIGGIKTVGMSACVTNKGALVNPNSTEWEMKRLSDILKVPVEKGTINFGSDMVGTGVVANTKGYIAGRDTTGFELGVVEEALGFI</sequence>